<keyword evidence="4" id="KW-1185">Reference proteome</keyword>
<comment type="caution">
    <text evidence="3">The sequence shown here is derived from an EMBL/GenBank/DDBJ whole genome shotgun (WGS) entry which is preliminary data.</text>
</comment>
<feature type="compositionally biased region" description="Polar residues" evidence="2">
    <location>
        <begin position="200"/>
        <end position="210"/>
    </location>
</feature>
<comment type="similarity">
    <text evidence="1">Belongs to the CFAP97 family.</text>
</comment>
<evidence type="ECO:0000256" key="2">
    <source>
        <dbReference type="SAM" id="MobiDB-lite"/>
    </source>
</evidence>
<accession>A0AAU9JEA5</accession>
<dbReference type="InterPro" id="IPR029488">
    <property type="entry name" value="Hmw/CFAP97"/>
</dbReference>
<dbReference type="AlphaFoldDB" id="A0AAU9JEA5"/>
<dbReference type="Pfam" id="PF13879">
    <property type="entry name" value="Hmw_CFAP97"/>
    <property type="match status" value="1"/>
</dbReference>
<protein>
    <recommendedName>
        <fullName evidence="5">Protein FAM161A</fullName>
    </recommendedName>
</protein>
<evidence type="ECO:0008006" key="5">
    <source>
        <dbReference type="Google" id="ProtNLM"/>
    </source>
</evidence>
<gene>
    <name evidence="3" type="ORF">BSTOLATCC_MIC22426</name>
</gene>
<dbReference type="Proteomes" id="UP001162131">
    <property type="component" value="Unassembled WGS sequence"/>
</dbReference>
<evidence type="ECO:0000313" key="3">
    <source>
        <dbReference type="EMBL" id="CAG9319076.1"/>
    </source>
</evidence>
<dbReference type="EMBL" id="CAJZBQ010000021">
    <property type="protein sequence ID" value="CAG9319076.1"/>
    <property type="molecule type" value="Genomic_DNA"/>
</dbReference>
<evidence type="ECO:0000256" key="1">
    <source>
        <dbReference type="ARBA" id="ARBA00008315"/>
    </source>
</evidence>
<evidence type="ECO:0000313" key="4">
    <source>
        <dbReference type="Proteomes" id="UP001162131"/>
    </source>
</evidence>
<sequence length="240" mass="28420">MQAPKYIETDQTLKWSRDHALLIHQKRLNEIKAESSKISSLSGISKKSRIRPQRFLEVERSLDIKKHNQLLLERLVEISIGRKRKEDPMSNTQSTRSLNRIVRKKEAEKILNENEWLARRLAEQKPRMMSKKKLDEEYSLFREYKTRLSKLHYLKTNKKPTERSAGSLPQIEREKVIRTTREGKYKMRSQTPDILKKKSYLSQRTSSNSPIPKKLSPTRYKPKDDQETGDEKPIEYSLDL</sequence>
<feature type="region of interest" description="Disordered" evidence="2">
    <location>
        <begin position="180"/>
        <end position="240"/>
    </location>
</feature>
<organism evidence="3 4">
    <name type="scientific">Blepharisma stoltei</name>
    <dbReference type="NCBI Taxonomy" id="1481888"/>
    <lineage>
        <taxon>Eukaryota</taxon>
        <taxon>Sar</taxon>
        <taxon>Alveolata</taxon>
        <taxon>Ciliophora</taxon>
        <taxon>Postciliodesmatophora</taxon>
        <taxon>Heterotrichea</taxon>
        <taxon>Heterotrichida</taxon>
        <taxon>Blepharismidae</taxon>
        <taxon>Blepharisma</taxon>
    </lineage>
</organism>
<reference evidence="3" key="1">
    <citation type="submission" date="2021-09" db="EMBL/GenBank/DDBJ databases">
        <authorList>
            <consortium name="AG Swart"/>
            <person name="Singh M."/>
            <person name="Singh A."/>
            <person name="Seah K."/>
            <person name="Emmerich C."/>
        </authorList>
    </citation>
    <scope>NUCLEOTIDE SEQUENCE</scope>
    <source>
        <strain evidence="3">ATCC30299</strain>
    </source>
</reference>
<feature type="compositionally biased region" description="Basic and acidic residues" evidence="2">
    <location>
        <begin position="221"/>
        <end position="234"/>
    </location>
</feature>
<name>A0AAU9JEA5_9CILI</name>
<proteinExistence type="inferred from homology"/>